<dbReference type="Proteomes" id="UP001187531">
    <property type="component" value="Unassembled WGS sequence"/>
</dbReference>
<evidence type="ECO:0000313" key="2">
    <source>
        <dbReference type="Proteomes" id="UP001187531"/>
    </source>
</evidence>
<accession>A0AA88HWQ3</accession>
<dbReference type="EMBL" id="JAVRJZ010000012">
    <property type="protein sequence ID" value="KAK2715581.1"/>
    <property type="molecule type" value="Genomic_DNA"/>
</dbReference>
<name>A0AA88HWQ3_ARTSF</name>
<sequence length="87" mass="9755">MKGCAENNMGYFDVTDLECTEDVSLTYSSCLETKDMFKSVSVASAPMGLDISVQKTEVPSTDESESPLILNHCQPEIVEKFRLNHRY</sequence>
<protein>
    <submittedName>
        <fullName evidence="1">Uncharacterized protein</fullName>
    </submittedName>
</protein>
<keyword evidence="2" id="KW-1185">Reference proteome</keyword>
<dbReference type="AlphaFoldDB" id="A0AA88HWQ3"/>
<proteinExistence type="predicted"/>
<gene>
    <name evidence="1" type="ORF">QYM36_010233</name>
</gene>
<organism evidence="1 2">
    <name type="scientific">Artemia franciscana</name>
    <name type="common">Brine shrimp</name>
    <name type="synonym">Artemia sanfranciscana</name>
    <dbReference type="NCBI Taxonomy" id="6661"/>
    <lineage>
        <taxon>Eukaryota</taxon>
        <taxon>Metazoa</taxon>
        <taxon>Ecdysozoa</taxon>
        <taxon>Arthropoda</taxon>
        <taxon>Crustacea</taxon>
        <taxon>Branchiopoda</taxon>
        <taxon>Anostraca</taxon>
        <taxon>Artemiidae</taxon>
        <taxon>Artemia</taxon>
    </lineage>
</organism>
<comment type="caution">
    <text evidence="1">The sequence shown here is derived from an EMBL/GenBank/DDBJ whole genome shotgun (WGS) entry which is preliminary data.</text>
</comment>
<reference evidence="1" key="1">
    <citation type="submission" date="2023-07" db="EMBL/GenBank/DDBJ databases">
        <title>Chromosome-level genome assembly of Artemia franciscana.</title>
        <authorList>
            <person name="Jo E."/>
        </authorList>
    </citation>
    <scope>NUCLEOTIDE SEQUENCE</scope>
    <source>
        <tissue evidence="1">Whole body</tissue>
    </source>
</reference>
<evidence type="ECO:0000313" key="1">
    <source>
        <dbReference type="EMBL" id="KAK2715581.1"/>
    </source>
</evidence>